<evidence type="ECO:0000313" key="2">
    <source>
        <dbReference type="EMBL" id="SMS01142.1"/>
    </source>
</evidence>
<reference evidence="1 4" key="2">
    <citation type="submission" date="2023-11" db="EMBL/GenBank/DDBJ databases">
        <title>Plant-associative lifestyle of Vibrio porteresiae and its evolutionary dynamics.</title>
        <authorList>
            <person name="Rameshkumar N."/>
            <person name="Kirti K."/>
        </authorList>
    </citation>
    <scope>NUCLEOTIDE SEQUENCE [LARGE SCALE GENOMIC DNA]</scope>
    <source>
        <strain evidence="1 4">MSSRF38</strain>
    </source>
</reference>
<dbReference type="SUPFAM" id="SSF51126">
    <property type="entry name" value="Pectin lyase-like"/>
    <property type="match status" value="1"/>
</dbReference>
<evidence type="ECO:0000313" key="1">
    <source>
        <dbReference type="EMBL" id="MDW6004851.1"/>
    </source>
</evidence>
<dbReference type="RefSeq" id="WP_087481158.1">
    <property type="nucleotide sequence ID" value="NZ_AP024884.1"/>
</dbReference>
<dbReference type="AlphaFoldDB" id="A0A1Y6IXC2"/>
<gene>
    <name evidence="1" type="ORF">SBX37_18485</name>
    <name evidence="2" type="ORF">VIM7927_02419</name>
</gene>
<evidence type="ECO:0000313" key="3">
    <source>
        <dbReference type="Proteomes" id="UP000196125"/>
    </source>
</evidence>
<dbReference type="EMBL" id="JAWRCO010000002">
    <property type="protein sequence ID" value="MDW6004851.1"/>
    <property type="molecule type" value="Genomic_DNA"/>
</dbReference>
<dbReference type="Proteomes" id="UP001283366">
    <property type="component" value="Unassembled WGS sequence"/>
</dbReference>
<evidence type="ECO:0000313" key="4">
    <source>
        <dbReference type="Proteomes" id="UP001283366"/>
    </source>
</evidence>
<sequence>MYNKIIWYSVLGVSVGLSNVYASDSYITSDSLNIDKIQIPNPDWSFNDDFEESKNTQFWTGFDNNVEYGAEDPTNPGNKVLKFKYLENRDDKPGSGYSFELPINATKISLSWKQYIPKNYLRNNQKFFTLWSGPAGTKQSNITLSSSLWSVNYFPGSNLGVIPSINVGIDGVNYGHNMNSNHEFMFENSEGRWVDMQVYIELAKNASDYGRMDIYKNGELITSTHSDSLTKAYSDVPGGAELIQYSSRGNYINKGKLFGGWMNTGFETQTEFLIDDFEIAASSNPSRSDFVDFNGAPEDQALIDELMSKYFVINEPKRIIYVAPMTDDNSESGTGNSQDDPKRNLKSVLINAQPGDHFYLAPGVYHMDQENPQLPKISLSNINGTLKDKIVVTTDPNLFDPENDKIAQIDFNFKNKSDRAIGLYVSHWVIENLEIRNMNGIGIAISGRYNLIRNNNIHHGKLISGNNLALVMSKTRMGGSYNLIMKNHLHHFGHLDEDNKELIAPSDVGRYDRYSNGGCFYSEEVQYYKVEDKVLAAGYAYVDESNTGHLYDKWRDLSWDEIKSKFMLPASSHVYLYNNAVDNCYPYGLASKNSADGPYYFLSNIIHSAPTGLKATLSGTVVRNNIIYKDKWMETGIDYGSQYNPRSILGNLVAGVGMKVTNNTIVGPKKGIEYKMGWDGYVANNVILDVEIPHYLSRVYHSWLTNRVGKTDNQGNPKYTKMFTGEYLYGDVNPDNDMYKDMPLSLQQLEYSKLKIENDIYTVEPILKWLIWDDQANYLNLKKVTEDYTIYPSEAIKSYMVAPESYDFRKNKENSGILEGVGSNIQ</sequence>
<dbReference type="SMART" id="SM00710">
    <property type="entry name" value="PbH1"/>
    <property type="match status" value="4"/>
</dbReference>
<dbReference type="InterPro" id="IPR012334">
    <property type="entry name" value="Pectin_lyas_fold"/>
</dbReference>
<organism evidence="2 3">
    <name type="scientific">Vibrio mangrovi</name>
    <dbReference type="NCBI Taxonomy" id="474394"/>
    <lineage>
        <taxon>Bacteria</taxon>
        <taxon>Pseudomonadati</taxon>
        <taxon>Pseudomonadota</taxon>
        <taxon>Gammaproteobacteria</taxon>
        <taxon>Vibrionales</taxon>
        <taxon>Vibrionaceae</taxon>
        <taxon>Vibrio</taxon>
    </lineage>
</organism>
<evidence type="ECO:0008006" key="5">
    <source>
        <dbReference type="Google" id="ProtNLM"/>
    </source>
</evidence>
<dbReference type="Proteomes" id="UP000196125">
    <property type="component" value="Unassembled WGS sequence"/>
</dbReference>
<dbReference type="InterPro" id="IPR011050">
    <property type="entry name" value="Pectin_lyase_fold/virulence"/>
</dbReference>
<dbReference type="Gene3D" id="2.160.20.10">
    <property type="entry name" value="Single-stranded right-handed beta-helix, Pectin lyase-like"/>
    <property type="match status" value="1"/>
</dbReference>
<name>A0A1Y6IXC2_9VIBR</name>
<proteinExistence type="predicted"/>
<protein>
    <recommendedName>
        <fullName evidence="5">Right handed beta helix domain-containing protein</fullName>
    </recommendedName>
</protein>
<dbReference type="OrthoDB" id="221261at2"/>
<accession>A0A1Y6IXC2</accession>
<keyword evidence="4" id="KW-1185">Reference proteome</keyword>
<dbReference type="EMBL" id="FXXI01000003">
    <property type="protein sequence ID" value="SMS01142.1"/>
    <property type="molecule type" value="Genomic_DNA"/>
</dbReference>
<dbReference type="InterPro" id="IPR006626">
    <property type="entry name" value="PbH1"/>
</dbReference>
<reference evidence="2 3" key="1">
    <citation type="submission" date="2017-05" db="EMBL/GenBank/DDBJ databases">
        <authorList>
            <person name="Song R."/>
            <person name="Chenine A.L."/>
            <person name="Ruprecht R.M."/>
        </authorList>
    </citation>
    <scope>NUCLEOTIDE SEQUENCE [LARGE SCALE GENOMIC DNA]</scope>
    <source>
        <strain evidence="2 3">CECT 7927</strain>
    </source>
</reference>